<evidence type="ECO:0000313" key="1">
    <source>
        <dbReference type="EMBL" id="WMV20615.1"/>
    </source>
</evidence>
<gene>
    <name evidence="1" type="ORF">MTR67_014000</name>
</gene>
<dbReference type="AlphaFoldDB" id="A0AAF0QE54"/>
<reference evidence="1" key="1">
    <citation type="submission" date="2023-08" db="EMBL/GenBank/DDBJ databases">
        <title>A de novo genome assembly of Solanum verrucosum Schlechtendal, a Mexican diploid species geographically isolated from the other diploid A-genome species in potato relatives.</title>
        <authorList>
            <person name="Hosaka K."/>
        </authorList>
    </citation>
    <scope>NUCLEOTIDE SEQUENCE</scope>
    <source>
        <tissue evidence="1">Young leaves</tissue>
    </source>
</reference>
<proteinExistence type="predicted"/>
<protein>
    <submittedName>
        <fullName evidence="1">Uncharacterized protein</fullName>
    </submittedName>
</protein>
<accession>A0AAF0QE54</accession>
<evidence type="ECO:0000313" key="2">
    <source>
        <dbReference type="Proteomes" id="UP001234989"/>
    </source>
</evidence>
<dbReference type="Proteomes" id="UP001234989">
    <property type="component" value="Chromosome 3"/>
</dbReference>
<sequence>MPLRFIWFTWINPSAEKISQFSMCANGLCSWEAIKIQSHFQLSISCEHFLVNLSVFFIFARTHVGCRVSTDAFSSPLRMLCLRYSPVIFTTRRQQTIQLPKNYNRNVVVRFCRFS</sequence>
<keyword evidence="2" id="KW-1185">Reference proteome</keyword>
<dbReference type="EMBL" id="CP133614">
    <property type="protein sequence ID" value="WMV20615.1"/>
    <property type="molecule type" value="Genomic_DNA"/>
</dbReference>
<organism evidence="1 2">
    <name type="scientific">Solanum verrucosum</name>
    <dbReference type="NCBI Taxonomy" id="315347"/>
    <lineage>
        <taxon>Eukaryota</taxon>
        <taxon>Viridiplantae</taxon>
        <taxon>Streptophyta</taxon>
        <taxon>Embryophyta</taxon>
        <taxon>Tracheophyta</taxon>
        <taxon>Spermatophyta</taxon>
        <taxon>Magnoliopsida</taxon>
        <taxon>eudicotyledons</taxon>
        <taxon>Gunneridae</taxon>
        <taxon>Pentapetalae</taxon>
        <taxon>asterids</taxon>
        <taxon>lamiids</taxon>
        <taxon>Solanales</taxon>
        <taxon>Solanaceae</taxon>
        <taxon>Solanoideae</taxon>
        <taxon>Solaneae</taxon>
        <taxon>Solanum</taxon>
    </lineage>
</organism>
<name>A0AAF0QE54_SOLVR</name>